<dbReference type="Gene3D" id="1.10.10.10">
    <property type="entry name" value="Winged helix-like DNA-binding domain superfamily/Winged helix DNA-binding domain"/>
    <property type="match status" value="1"/>
</dbReference>
<dbReference type="PANTHER" id="PTHR33169:SF25">
    <property type="entry name" value="DNA-BINDING PROTEIN YIZB-RELATED"/>
    <property type="match status" value="1"/>
</dbReference>
<dbReference type="InterPro" id="IPR036388">
    <property type="entry name" value="WH-like_DNA-bd_sf"/>
</dbReference>
<dbReference type="Proteomes" id="UP001501459">
    <property type="component" value="Unassembled WGS sequence"/>
</dbReference>
<dbReference type="PANTHER" id="PTHR33169">
    <property type="entry name" value="PADR-FAMILY TRANSCRIPTIONAL REGULATOR"/>
    <property type="match status" value="1"/>
</dbReference>
<dbReference type="InterPro" id="IPR052509">
    <property type="entry name" value="Metal_resp_DNA-bind_regulator"/>
</dbReference>
<dbReference type="Pfam" id="PF03551">
    <property type="entry name" value="PadR"/>
    <property type="match status" value="1"/>
</dbReference>
<accession>A0ABN0Z378</accession>
<proteinExistence type="predicted"/>
<sequence>MVIISRNEVYGYELSMKLQEYGLSVSEGSVYPVLLRMQKDNLIEGSMQPSPSGPNRKYYHLTDKGADALGLFKTHWEDIQRPVDQLLKKDDHT</sequence>
<comment type="caution">
    <text evidence="2">The sequence shown here is derived from an EMBL/GenBank/DDBJ whole genome shotgun (WGS) entry which is preliminary data.</text>
</comment>
<keyword evidence="3" id="KW-1185">Reference proteome</keyword>
<dbReference type="EMBL" id="BAAADM010000008">
    <property type="protein sequence ID" value="GAA0431064.1"/>
    <property type="molecule type" value="Genomic_DNA"/>
</dbReference>
<feature type="domain" description="Transcription regulator PadR N-terminal" evidence="1">
    <location>
        <begin position="3"/>
        <end position="69"/>
    </location>
</feature>
<evidence type="ECO:0000259" key="1">
    <source>
        <dbReference type="Pfam" id="PF03551"/>
    </source>
</evidence>
<organism evidence="2 3">
    <name type="scientific">Lentibacillus halophilus</name>
    <dbReference type="NCBI Taxonomy" id="295065"/>
    <lineage>
        <taxon>Bacteria</taxon>
        <taxon>Bacillati</taxon>
        <taxon>Bacillota</taxon>
        <taxon>Bacilli</taxon>
        <taxon>Bacillales</taxon>
        <taxon>Bacillaceae</taxon>
        <taxon>Lentibacillus</taxon>
    </lineage>
</organism>
<dbReference type="InterPro" id="IPR005149">
    <property type="entry name" value="Tscrpt_reg_PadR_N"/>
</dbReference>
<evidence type="ECO:0000313" key="3">
    <source>
        <dbReference type="Proteomes" id="UP001501459"/>
    </source>
</evidence>
<protein>
    <submittedName>
        <fullName evidence="2">PadR family transcriptional regulator</fullName>
    </submittedName>
</protein>
<dbReference type="SUPFAM" id="SSF46785">
    <property type="entry name" value="Winged helix' DNA-binding domain"/>
    <property type="match status" value="1"/>
</dbReference>
<dbReference type="InterPro" id="IPR036390">
    <property type="entry name" value="WH_DNA-bd_sf"/>
</dbReference>
<reference evidence="2 3" key="1">
    <citation type="journal article" date="2019" name="Int. J. Syst. Evol. Microbiol.">
        <title>The Global Catalogue of Microorganisms (GCM) 10K type strain sequencing project: providing services to taxonomists for standard genome sequencing and annotation.</title>
        <authorList>
            <consortium name="The Broad Institute Genomics Platform"/>
            <consortium name="The Broad Institute Genome Sequencing Center for Infectious Disease"/>
            <person name="Wu L."/>
            <person name="Ma J."/>
        </authorList>
    </citation>
    <scope>NUCLEOTIDE SEQUENCE [LARGE SCALE GENOMIC DNA]</scope>
    <source>
        <strain evidence="2 3">JCM 12149</strain>
    </source>
</reference>
<evidence type="ECO:0000313" key="2">
    <source>
        <dbReference type="EMBL" id="GAA0431064.1"/>
    </source>
</evidence>
<gene>
    <name evidence="2" type="ORF">GCM10008983_04440</name>
</gene>
<name>A0ABN0Z378_9BACI</name>